<name>A0ACC0YBK4_9ROSI</name>
<protein>
    <submittedName>
        <fullName evidence="1">Uncharacterized protein</fullName>
    </submittedName>
</protein>
<evidence type="ECO:0000313" key="2">
    <source>
        <dbReference type="Proteomes" id="UP001163603"/>
    </source>
</evidence>
<proteinExistence type="predicted"/>
<keyword evidence="2" id="KW-1185">Reference proteome</keyword>
<reference evidence="2" key="1">
    <citation type="journal article" date="2023" name="G3 (Bethesda)">
        <title>Genome assembly and association tests identify interacting loci associated with vigor, precocity, and sex in interspecific pistachio rootstocks.</title>
        <authorList>
            <person name="Palmer W."/>
            <person name="Jacygrad E."/>
            <person name="Sagayaradj S."/>
            <person name="Cavanaugh K."/>
            <person name="Han R."/>
            <person name="Bertier L."/>
            <person name="Beede B."/>
            <person name="Kafkas S."/>
            <person name="Golino D."/>
            <person name="Preece J."/>
            <person name="Michelmore R."/>
        </authorList>
    </citation>
    <scope>NUCLEOTIDE SEQUENCE [LARGE SCALE GENOMIC DNA]</scope>
</reference>
<sequence>MIPDLKPVFSDCTCMTGVGDMGVVMVQGIDEDSSCNDTMDGTNLALIPSKEY</sequence>
<accession>A0ACC0YBK4</accession>
<organism evidence="1 2">
    <name type="scientific">Pistacia integerrima</name>
    <dbReference type="NCBI Taxonomy" id="434235"/>
    <lineage>
        <taxon>Eukaryota</taxon>
        <taxon>Viridiplantae</taxon>
        <taxon>Streptophyta</taxon>
        <taxon>Embryophyta</taxon>
        <taxon>Tracheophyta</taxon>
        <taxon>Spermatophyta</taxon>
        <taxon>Magnoliopsida</taxon>
        <taxon>eudicotyledons</taxon>
        <taxon>Gunneridae</taxon>
        <taxon>Pentapetalae</taxon>
        <taxon>rosids</taxon>
        <taxon>malvids</taxon>
        <taxon>Sapindales</taxon>
        <taxon>Anacardiaceae</taxon>
        <taxon>Pistacia</taxon>
    </lineage>
</organism>
<comment type="caution">
    <text evidence="1">The sequence shown here is derived from an EMBL/GenBank/DDBJ whole genome shotgun (WGS) entry which is preliminary data.</text>
</comment>
<evidence type="ECO:0000313" key="1">
    <source>
        <dbReference type="EMBL" id="KAJ0031423.1"/>
    </source>
</evidence>
<gene>
    <name evidence="1" type="ORF">Pint_12879</name>
</gene>
<dbReference type="Proteomes" id="UP001163603">
    <property type="component" value="Chromosome 8"/>
</dbReference>
<dbReference type="EMBL" id="CM047743">
    <property type="protein sequence ID" value="KAJ0031423.1"/>
    <property type="molecule type" value="Genomic_DNA"/>
</dbReference>